<dbReference type="EMBL" id="CAUYUJ010022170">
    <property type="protein sequence ID" value="CAK0909278.1"/>
    <property type="molecule type" value="Genomic_DNA"/>
</dbReference>
<sequence length="130" mass="14374">MGVWRGPLAIVGVVAVSLLNPDRIIRLVSRFDIADSLPPSTGGTTSWGNKLKDMGLRYHLGASFVVVVSPEEPRDSEWLASVFRKNTDVFRTIVFEHGALIFRGFDVPDALSFEKVALAVNPELETVYRT</sequence>
<name>A0ABN9YDD8_9DINO</name>
<evidence type="ECO:0000313" key="3">
    <source>
        <dbReference type="Proteomes" id="UP001189429"/>
    </source>
</evidence>
<dbReference type="InterPro" id="IPR042098">
    <property type="entry name" value="TauD-like_sf"/>
</dbReference>
<evidence type="ECO:0000256" key="1">
    <source>
        <dbReference type="ARBA" id="ARBA00023002"/>
    </source>
</evidence>
<dbReference type="Gene3D" id="3.60.130.10">
    <property type="entry name" value="Clavaminate synthase-like"/>
    <property type="match status" value="1"/>
</dbReference>
<proteinExistence type="predicted"/>
<accession>A0ABN9YDD8</accession>
<evidence type="ECO:0000313" key="2">
    <source>
        <dbReference type="EMBL" id="CAK0909278.1"/>
    </source>
</evidence>
<organism evidence="2 3">
    <name type="scientific">Prorocentrum cordatum</name>
    <dbReference type="NCBI Taxonomy" id="2364126"/>
    <lineage>
        <taxon>Eukaryota</taxon>
        <taxon>Sar</taxon>
        <taxon>Alveolata</taxon>
        <taxon>Dinophyceae</taxon>
        <taxon>Prorocentrales</taxon>
        <taxon>Prorocentraceae</taxon>
        <taxon>Prorocentrum</taxon>
    </lineage>
</organism>
<protein>
    <submittedName>
        <fullName evidence="2">Uncharacterized protein</fullName>
    </submittedName>
</protein>
<keyword evidence="3" id="KW-1185">Reference proteome</keyword>
<gene>
    <name evidence="2" type="ORF">PCOR1329_LOCUS83732</name>
</gene>
<keyword evidence="1" id="KW-0560">Oxidoreductase</keyword>
<dbReference type="Proteomes" id="UP001189429">
    <property type="component" value="Unassembled WGS sequence"/>
</dbReference>
<comment type="caution">
    <text evidence="2">The sequence shown here is derived from an EMBL/GenBank/DDBJ whole genome shotgun (WGS) entry which is preliminary data.</text>
</comment>
<reference evidence="2" key="1">
    <citation type="submission" date="2023-10" db="EMBL/GenBank/DDBJ databases">
        <authorList>
            <person name="Chen Y."/>
            <person name="Shah S."/>
            <person name="Dougan E. K."/>
            <person name="Thang M."/>
            <person name="Chan C."/>
        </authorList>
    </citation>
    <scope>NUCLEOTIDE SEQUENCE [LARGE SCALE GENOMIC DNA]</scope>
</reference>
<dbReference type="SUPFAM" id="SSF51197">
    <property type="entry name" value="Clavaminate synthase-like"/>
    <property type="match status" value="1"/>
</dbReference>